<feature type="transmembrane region" description="Helical" evidence="20">
    <location>
        <begin position="155"/>
        <end position="176"/>
    </location>
</feature>
<reference evidence="22 23" key="1">
    <citation type="journal article" date="2019" name="Gut">
        <title>Antibiotics-induced monodominance of a novel gut bacterial order.</title>
        <authorList>
            <person name="Hildebrand F."/>
            <person name="Moitinho-Silva L."/>
            <person name="Blasche S."/>
            <person name="Jahn M.T."/>
            <person name="Gossmann T.I."/>
            <person name="Heuerta-Cepas J."/>
            <person name="Hercog R."/>
            <person name="Luetge M."/>
            <person name="Bahram M."/>
            <person name="Pryszlak A."/>
            <person name="Alves R.J."/>
            <person name="Waszak S.M."/>
            <person name="Zhu A."/>
            <person name="Ye L."/>
            <person name="Costea P.I."/>
            <person name="Aalvink S."/>
            <person name="Belzer C."/>
            <person name="Forslund S.K."/>
            <person name="Sunagawa S."/>
            <person name="Hentschel U."/>
            <person name="Merten C."/>
            <person name="Patil K.R."/>
            <person name="Benes V."/>
            <person name="Bork P."/>
        </authorList>
    </citation>
    <scope>NUCLEOTIDE SEQUENCE [LARGE SCALE GENOMIC DNA]</scope>
    <source>
        <strain evidence="22 23">HDS1380</strain>
    </source>
</reference>
<keyword evidence="11" id="KW-0547">Nucleotide-binding</keyword>
<dbReference type="GO" id="GO:0005524">
    <property type="term" value="F:ATP binding"/>
    <property type="evidence" value="ECO:0007669"/>
    <property type="project" value="UniProtKB-KW"/>
</dbReference>
<evidence type="ECO:0000256" key="7">
    <source>
        <dbReference type="ARBA" id="ARBA00022490"/>
    </source>
</evidence>
<keyword evidence="12 22" id="KW-0418">Kinase</keyword>
<dbReference type="Gene3D" id="1.20.5.1930">
    <property type="match status" value="1"/>
</dbReference>
<dbReference type="OrthoDB" id="9781904at2"/>
<evidence type="ECO:0000256" key="9">
    <source>
        <dbReference type="ARBA" id="ARBA00022679"/>
    </source>
</evidence>
<dbReference type="InterPro" id="IPR004358">
    <property type="entry name" value="Sig_transdc_His_kin-like_C"/>
</dbReference>
<dbReference type="EMBL" id="SDOZ01000002">
    <property type="protein sequence ID" value="RXZ61257.1"/>
    <property type="molecule type" value="Genomic_DNA"/>
</dbReference>
<evidence type="ECO:0000256" key="16">
    <source>
        <dbReference type="ARBA" id="ARBA00023014"/>
    </source>
</evidence>
<dbReference type="InterPro" id="IPR005467">
    <property type="entry name" value="His_kinase_dom"/>
</dbReference>
<evidence type="ECO:0000256" key="10">
    <source>
        <dbReference type="ARBA" id="ARBA00022723"/>
    </source>
</evidence>
<proteinExistence type="predicted"/>
<dbReference type="Gene3D" id="3.30.565.10">
    <property type="entry name" value="Histidine kinase-like ATPase, C-terminal domain"/>
    <property type="match status" value="1"/>
</dbReference>
<evidence type="ECO:0000256" key="8">
    <source>
        <dbReference type="ARBA" id="ARBA00022553"/>
    </source>
</evidence>
<evidence type="ECO:0000256" key="13">
    <source>
        <dbReference type="ARBA" id="ARBA00022840"/>
    </source>
</evidence>
<dbReference type="SUPFAM" id="SSF55874">
    <property type="entry name" value="ATPase domain of HSP90 chaperone/DNA topoisomerase II/histidine kinase"/>
    <property type="match status" value="1"/>
</dbReference>
<dbReference type="InterPro" id="IPR036890">
    <property type="entry name" value="HATPase_C_sf"/>
</dbReference>
<keyword evidence="6" id="KW-0004">4Fe-4S</keyword>
<dbReference type="Pfam" id="PF02518">
    <property type="entry name" value="HATPase_c"/>
    <property type="match status" value="1"/>
</dbReference>
<feature type="transmembrane region" description="Helical" evidence="20">
    <location>
        <begin position="69"/>
        <end position="89"/>
    </location>
</feature>
<dbReference type="GO" id="GO:0000155">
    <property type="term" value="F:phosphorelay sensor kinase activity"/>
    <property type="evidence" value="ECO:0007669"/>
    <property type="project" value="InterPro"/>
</dbReference>
<keyword evidence="20" id="KW-1133">Transmembrane helix</keyword>
<accession>A0A4Q2KB96</accession>
<dbReference type="Proteomes" id="UP000291269">
    <property type="component" value="Unassembled WGS sequence"/>
</dbReference>
<feature type="transmembrane region" description="Helical" evidence="20">
    <location>
        <begin position="95"/>
        <end position="112"/>
    </location>
</feature>
<dbReference type="GO" id="GO:0046872">
    <property type="term" value="F:metal ion binding"/>
    <property type="evidence" value="ECO:0007669"/>
    <property type="project" value="UniProtKB-KW"/>
</dbReference>
<dbReference type="AlphaFoldDB" id="A0A4Q2KB96"/>
<comment type="caution">
    <text evidence="22">The sequence shown here is derived from an EMBL/GenBank/DDBJ whole genome shotgun (WGS) entry which is preliminary data.</text>
</comment>
<organism evidence="22 23">
    <name type="scientific">Candidatus Borkfalkia ceftriaxoniphila</name>
    <dbReference type="NCBI Taxonomy" id="2508949"/>
    <lineage>
        <taxon>Bacteria</taxon>
        <taxon>Bacillati</taxon>
        <taxon>Bacillota</taxon>
        <taxon>Clostridia</taxon>
        <taxon>Christensenellales</taxon>
        <taxon>Christensenellaceae</taxon>
        <taxon>Candidatus Borkfalkia</taxon>
    </lineage>
</organism>
<evidence type="ECO:0000256" key="5">
    <source>
        <dbReference type="ARBA" id="ARBA00017322"/>
    </source>
</evidence>
<feature type="domain" description="Histidine kinase" evidence="21">
    <location>
        <begin position="222"/>
        <end position="405"/>
    </location>
</feature>
<keyword evidence="9" id="KW-0808">Transferase</keyword>
<evidence type="ECO:0000256" key="11">
    <source>
        <dbReference type="ARBA" id="ARBA00022741"/>
    </source>
</evidence>
<feature type="coiled-coil region" evidence="19">
    <location>
        <begin position="179"/>
        <end position="209"/>
    </location>
</feature>
<evidence type="ECO:0000256" key="2">
    <source>
        <dbReference type="ARBA" id="ARBA00001966"/>
    </source>
</evidence>
<evidence type="ECO:0000256" key="12">
    <source>
        <dbReference type="ARBA" id="ARBA00022777"/>
    </source>
</evidence>
<evidence type="ECO:0000313" key="23">
    <source>
        <dbReference type="Proteomes" id="UP000291269"/>
    </source>
</evidence>
<keyword evidence="13" id="KW-0067">ATP-binding</keyword>
<keyword evidence="7" id="KW-0963">Cytoplasm</keyword>
<evidence type="ECO:0000313" key="22">
    <source>
        <dbReference type="EMBL" id="RXZ61257.1"/>
    </source>
</evidence>
<comment type="subcellular location">
    <subcellularLocation>
        <location evidence="3">Cytoplasm</location>
    </subcellularLocation>
</comment>
<dbReference type="PRINTS" id="PR00344">
    <property type="entry name" value="BCTRLSENSOR"/>
</dbReference>
<dbReference type="PROSITE" id="PS50109">
    <property type="entry name" value="HIS_KIN"/>
    <property type="match status" value="1"/>
</dbReference>
<keyword evidence="15" id="KW-0902">Two-component regulatory system</keyword>
<keyword evidence="20" id="KW-0472">Membrane</keyword>
<evidence type="ECO:0000256" key="15">
    <source>
        <dbReference type="ARBA" id="ARBA00023012"/>
    </source>
</evidence>
<sequence length="419" mass="47046">MTLKDLKTDKSVIRILQFIILILLVVTCITVALANMDGALFLLTLPTAVVLVVVMAIQTLFVRDFYKKIPFYVLDSILLVLLTLFATWRKPPQTSTSYLYLVYALVLSEYYLSSPTLRDNIIMFAVNIGVYTIEYAVVALVSNTLESAFATSSQYFTDLIILILHFIMFSFAMTVYRKNKLIEKSMEELEESKNELLRAYDKLEEATLLEERNRISKDIHDTAGHSLTTVIMQTEAAKLMLDKNPEEAKKRIVAANVQAKNCLEELRLSVHLLSGRRENVSFKEYLESIVGETTNGTDVTIRSKIDDVSMTEDAERFVGNLLREGISNGLRHGRSTAFFFELKDMGNFVEILLSDNGCGADLHTFKEGFGLSAMRNKAEKLGGMINFVSEAGEGFEINVSLPGALKTGAKEEKEKTDEN</sequence>
<evidence type="ECO:0000256" key="17">
    <source>
        <dbReference type="ARBA" id="ARBA00024827"/>
    </source>
</evidence>
<evidence type="ECO:0000256" key="1">
    <source>
        <dbReference type="ARBA" id="ARBA00000085"/>
    </source>
</evidence>
<dbReference type="GO" id="GO:0051539">
    <property type="term" value="F:4 iron, 4 sulfur cluster binding"/>
    <property type="evidence" value="ECO:0007669"/>
    <property type="project" value="UniProtKB-KW"/>
</dbReference>
<evidence type="ECO:0000256" key="19">
    <source>
        <dbReference type="SAM" id="Coils"/>
    </source>
</evidence>
<dbReference type="GO" id="GO:0046983">
    <property type="term" value="F:protein dimerization activity"/>
    <property type="evidence" value="ECO:0007669"/>
    <property type="project" value="InterPro"/>
</dbReference>
<evidence type="ECO:0000256" key="20">
    <source>
        <dbReference type="SAM" id="Phobius"/>
    </source>
</evidence>
<gene>
    <name evidence="22" type="ORF">ESZ91_02415</name>
</gene>
<feature type="transmembrane region" description="Helical" evidence="20">
    <location>
        <begin position="40"/>
        <end position="62"/>
    </location>
</feature>
<dbReference type="InterPro" id="IPR003594">
    <property type="entry name" value="HATPase_dom"/>
</dbReference>
<keyword evidence="20" id="KW-0812">Transmembrane</keyword>
<dbReference type="PANTHER" id="PTHR24421:SF10">
    <property type="entry name" value="NITRATE_NITRITE SENSOR PROTEIN NARQ"/>
    <property type="match status" value="1"/>
</dbReference>
<dbReference type="GO" id="GO:0005737">
    <property type="term" value="C:cytoplasm"/>
    <property type="evidence" value="ECO:0007669"/>
    <property type="project" value="UniProtKB-SubCell"/>
</dbReference>
<feature type="transmembrane region" description="Helical" evidence="20">
    <location>
        <begin position="124"/>
        <end position="143"/>
    </location>
</feature>
<evidence type="ECO:0000256" key="4">
    <source>
        <dbReference type="ARBA" id="ARBA00012438"/>
    </source>
</evidence>
<protein>
    <recommendedName>
        <fullName evidence="5">Oxygen sensor histidine kinase NreB</fullName>
        <ecNumber evidence="4">2.7.13.3</ecNumber>
    </recommendedName>
    <alternativeName>
        <fullName evidence="18">Nitrogen regulation protein B</fullName>
    </alternativeName>
</protein>
<dbReference type="EC" id="2.7.13.3" evidence="4"/>
<dbReference type="GO" id="GO:0016020">
    <property type="term" value="C:membrane"/>
    <property type="evidence" value="ECO:0007669"/>
    <property type="project" value="InterPro"/>
</dbReference>
<keyword evidence="16" id="KW-0411">Iron-sulfur</keyword>
<comment type="catalytic activity">
    <reaction evidence="1">
        <text>ATP + protein L-histidine = ADP + protein N-phospho-L-histidine.</text>
        <dbReference type="EC" id="2.7.13.3"/>
    </reaction>
</comment>
<keyword evidence="23" id="KW-1185">Reference proteome</keyword>
<keyword evidence="19" id="KW-0175">Coiled coil</keyword>
<evidence type="ECO:0000256" key="6">
    <source>
        <dbReference type="ARBA" id="ARBA00022485"/>
    </source>
</evidence>
<keyword evidence="14" id="KW-0408">Iron</keyword>
<comment type="function">
    <text evidence="17">Member of the two-component regulatory system NreB/NreC involved in the control of dissimilatory nitrate/nitrite reduction in response to oxygen. NreB functions as a direct oxygen sensor histidine kinase which is autophosphorylated, in the absence of oxygen, probably at the conserved histidine residue, and transfers its phosphate group probably to a conserved aspartate residue of NreC. NreB/NreC activates the expression of the nitrate (narGHJI) and nitrite (nir) reductase operons, as well as the putative nitrate transporter gene narT.</text>
</comment>
<name>A0A4Q2KB96_9FIRM</name>
<dbReference type="InterPro" id="IPR050482">
    <property type="entry name" value="Sensor_HK_TwoCompSys"/>
</dbReference>
<evidence type="ECO:0000256" key="14">
    <source>
        <dbReference type="ARBA" id="ARBA00023004"/>
    </source>
</evidence>
<evidence type="ECO:0000256" key="18">
    <source>
        <dbReference type="ARBA" id="ARBA00030800"/>
    </source>
</evidence>
<comment type="cofactor">
    <cofactor evidence="2">
        <name>[4Fe-4S] cluster</name>
        <dbReference type="ChEBI" id="CHEBI:49883"/>
    </cofactor>
</comment>
<dbReference type="InterPro" id="IPR011712">
    <property type="entry name" value="Sig_transdc_His_kin_sub3_dim/P"/>
</dbReference>
<keyword evidence="10" id="KW-0479">Metal-binding</keyword>
<evidence type="ECO:0000259" key="21">
    <source>
        <dbReference type="PROSITE" id="PS50109"/>
    </source>
</evidence>
<dbReference type="CDD" id="cd16917">
    <property type="entry name" value="HATPase_UhpB-NarQ-NarX-like"/>
    <property type="match status" value="1"/>
</dbReference>
<dbReference type="Pfam" id="PF07730">
    <property type="entry name" value="HisKA_3"/>
    <property type="match status" value="1"/>
</dbReference>
<evidence type="ECO:0000256" key="3">
    <source>
        <dbReference type="ARBA" id="ARBA00004496"/>
    </source>
</evidence>
<keyword evidence="8" id="KW-0597">Phosphoprotein</keyword>
<dbReference type="RefSeq" id="WP_129223764.1">
    <property type="nucleotide sequence ID" value="NZ_SDOZ01000002.1"/>
</dbReference>
<dbReference type="PANTHER" id="PTHR24421">
    <property type="entry name" value="NITRATE/NITRITE SENSOR PROTEIN NARX-RELATED"/>
    <property type="match status" value="1"/>
</dbReference>
<feature type="transmembrane region" description="Helical" evidence="20">
    <location>
        <begin position="12"/>
        <end position="34"/>
    </location>
</feature>